<dbReference type="CDD" id="cd15482">
    <property type="entry name" value="Sialidase_non-viral"/>
    <property type="match status" value="1"/>
</dbReference>
<dbReference type="SUPFAM" id="SSF110296">
    <property type="entry name" value="Oligoxyloglucan reducing end-specific cellobiohydrolase"/>
    <property type="match status" value="1"/>
</dbReference>
<dbReference type="Pfam" id="PF13088">
    <property type="entry name" value="BNR_2"/>
    <property type="match status" value="1"/>
</dbReference>
<dbReference type="InterPro" id="IPR011040">
    <property type="entry name" value="Sialidase"/>
</dbReference>
<dbReference type="Gene3D" id="2.120.10.10">
    <property type="match status" value="1"/>
</dbReference>
<keyword evidence="2" id="KW-0378">Hydrolase</keyword>
<proteinExistence type="predicted"/>
<sequence>MQNSARILVVGLVLICLHHITTGQQIEVLYEKKLDLGLSDKILVENHLTYDPNNPDHLLISGMFVNTEDPDEYGDFSVLSEDNGKSWKYLKVFDVAQGADPWCAITSTGTAICTVLGLEKLYVYRSEDGGKNWQDEAVDLGKYHDHQTMAVDFERNVIYLVSIKGNKIYVNKSEDDGLTFPSPTSFRFSNLGSNTMTPVVLSDGTLLVSFTNFNRPAIGQPRNGGRVQLSKTLSWLLPSKDQGNSFATPLFISESCEAGFPVLAVDQSDATFKDRLYYVCSSQSDNMILSHYSDTKGKSWSFPVKVKQYHHLPRHKRNPFTGTPQVTVNNQGIVGVIWQDRMEDAKGNCQYLYFTASIDGGKTYLPPVQVSTKPSCMEIDQNHWAGARYKSGGDYTGFVAKPNGNFQAVWADSRGEISQLYMAEITVGK</sequence>
<dbReference type="Proteomes" id="UP001172083">
    <property type="component" value="Unassembled WGS sequence"/>
</dbReference>
<feature type="domain" description="Sialidase" evidence="1">
    <location>
        <begin position="75"/>
        <end position="265"/>
    </location>
</feature>
<dbReference type="EMBL" id="JAUJEB010000004">
    <property type="protein sequence ID" value="MDN5214022.1"/>
    <property type="molecule type" value="Genomic_DNA"/>
</dbReference>
<dbReference type="Gene3D" id="2.130.10.10">
    <property type="entry name" value="YVTN repeat-like/Quinoprotein amine dehydrogenase"/>
    <property type="match status" value="1"/>
</dbReference>
<keyword evidence="3" id="KW-1185">Reference proteome</keyword>
<gene>
    <name evidence="2" type="ORF">QQ020_18240</name>
</gene>
<reference evidence="2" key="1">
    <citation type="submission" date="2023-06" db="EMBL/GenBank/DDBJ databases">
        <title>Genomic of Agaribacillus aureum.</title>
        <authorList>
            <person name="Wang G."/>
        </authorList>
    </citation>
    <scope>NUCLEOTIDE SEQUENCE</scope>
    <source>
        <strain evidence="2">BMA12</strain>
    </source>
</reference>
<protein>
    <submittedName>
        <fullName evidence="2">Sialidase family protein</fullName>
        <ecNumber evidence="2">3.2.1.-</ecNumber>
    </submittedName>
</protein>
<dbReference type="InterPro" id="IPR015943">
    <property type="entry name" value="WD40/YVTN_repeat-like_dom_sf"/>
</dbReference>
<evidence type="ECO:0000313" key="2">
    <source>
        <dbReference type="EMBL" id="MDN5214022.1"/>
    </source>
</evidence>
<keyword evidence="2" id="KW-0326">Glycosidase</keyword>
<dbReference type="EC" id="3.2.1.-" evidence="2"/>
<organism evidence="2 3">
    <name type="scientific">Agaribacillus aureus</name>
    <dbReference type="NCBI Taxonomy" id="3051825"/>
    <lineage>
        <taxon>Bacteria</taxon>
        <taxon>Pseudomonadati</taxon>
        <taxon>Bacteroidota</taxon>
        <taxon>Cytophagia</taxon>
        <taxon>Cytophagales</taxon>
        <taxon>Splendidivirgaceae</taxon>
        <taxon>Agaribacillus</taxon>
    </lineage>
</organism>
<name>A0ABT8LAK3_9BACT</name>
<dbReference type="GO" id="GO:0016798">
    <property type="term" value="F:hydrolase activity, acting on glycosyl bonds"/>
    <property type="evidence" value="ECO:0007669"/>
    <property type="project" value="UniProtKB-KW"/>
</dbReference>
<evidence type="ECO:0000259" key="1">
    <source>
        <dbReference type="Pfam" id="PF13088"/>
    </source>
</evidence>
<dbReference type="RefSeq" id="WP_346759359.1">
    <property type="nucleotide sequence ID" value="NZ_JAUJEB010000004.1"/>
</dbReference>
<evidence type="ECO:0000313" key="3">
    <source>
        <dbReference type="Proteomes" id="UP001172083"/>
    </source>
</evidence>
<accession>A0ABT8LAK3</accession>
<comment type="caution">
    <text evidence="2">The sequence shown here is derived from an EMBL/GenBank/DDBJ whole genome shotgun (WGS) entry which is preliminary data.</text>
</comment>